<name>A0A7J9M976_GOSSC</name>
<feature type="compositionally biased region" description="Basic and acidic residues" evidence="1">
    <location>
        <begin position="20"/>
        <end position="32"/>
    </location>
</feature>
<dbReference type="AlphaFoldDB" id="A0A7J9M976"/>
<protein>
    <submittedName>
        <fullName evidence="2">Uncharacterized protein</fullName>
    </submittedName>
</protein>
<feature type="non-terminal residue" evidence="2">
    <location>
        <position position="48"/>
    </location>
</feature>
<dbReference type="EMBL" id="JABFAF010000010">
    <property type="protein sequence ID" value="MBA0867665.1"/>
    <property type="molecule type" value="Genomic_DNA"/>
</dbReference>
<feature type="compositionally biased region" description="Polar residues" evidence="1">
    <location>
        <begin position="33"/>
        <end position="48"/>
    </location>
</feature>
<accession>A0A7J9M976</accession>
<sequence>MNLGDLHKVWEIKALKRKPGEEEAKKNLRENRQTSSTHMESQASLRIL</sequence>
<keyword evidence="3" id="KW-1185">Reference proteome</keyword>
<dbReference type="Proteomes" id="UP000593576">
    <property type="component" value="Unassembled WGS sequence"/>
</dbReference>
<reference evidence="2 3" key="1">
    <citation type="journal article" date="2019" name="Genome Biol. Evol.">
        <title>Insights into the evolution of the New World diploid cottons (Gossypium, subgenus Houzingenia) based on genome sequencing.</title>
        <authorList>
            <person name="Grover C.E."/>
            <person name="Arick M.A. 2nd"/>
            <person name="Thrash A."/>
            <person name="Conover J.L."/>
            <person name="Sanders W.S."/>
            <person name="Peterson D.G."/>
            <person name="Frelichowski J.E."/>
            <person name="Scheffler J.A."/>
            <person name="Scheffler B.E."/>
            <person name="Wendel J.F."/>
        </authorList>
    </citation>
    <scope>NUCLEOTIDE SEQUENCE [LARGE SCALE GENOMIC DNA]</scope>
    <source>
        <strain evidence="2">1</strain>
        <tissue evidence="2">Leaf</tissue>
    </source>
</reference>
<organism evidence="2 3">
    <name type="scientific">Gossypium schwendimanii</name>
    <name type="common">Cotton</name>
    <dbReference type="NCBI Taxonomy" id="34291"/>
    <lineage>
        <taxon>Eukaryota</taxon>
        <taxon>Viridiplantae</taxon>
        <taxon>Streptophyta</taxon>
        <taxon>Embryophyta</taxon>
        <taxon>Tracheophyta</taxon>
        <taxon>Spermatophyta</taxon>
        <taxon>Magnoliopsida</taxon>
        <taxon>eudicotyledons</taxon>
        <taxon>Gunneridae</taxon>
        <taxon>Pentapetalae</taxon>
        <taxon>rosids</taxon>
        <taxon>malvids</taxon>
        <taxon>Malvales</taxon>
        <taxon>Malvaceae</taxon>
        <taxon>Malvoideae</taxon>
        <taxon>Gossypium</taxon>
    </lineage>
</organism>
<feature type="region of interest" description="Disordered" evidence="1">
    <location>
        <begin position="20"/>
        <end position="48"/>
    </location>
</feature>
<proteinExistence type="predicted"/>
<evidence type="ECO:0000256" key="1">
    <source>
        <dbReference type="SAM" id="MobiDB-lite"/>
    </source>
</evidence>
<evidence type="ECO:0000313" key="3">
    <source>
        <dbReference type="Proteomes" id="UP000593576"/>
    </source>
</evidence>
<comment type="caution">
    <text evidence="2">The sequence shown here is derived from an EMBL/GenBank/DDBJ whole genome shotgun (WGS) entry which is preliminary data.</text>
</comment>
<evidence type="ECO:0000313" key="2">
    <source>
        <dbReference type="EMBL" id="MBA0867665.1"/>
    </source>
</evidence>
<gene>
    <name evidence="2" type="ORF">Goshw_002707</name>
</gene>